<sequence>MLRLFAFWVYLTLCFFQLPLWTCAQRTAPVPLSSFAYPPASSRPKFRYWLPDASVPASAVQSDVSEIAKVSGGGLEFLGFYNYGFSHASTDWSLYGFGTAKFKEVFKAALETAAKYGLAFDFAIGPATGAGVPAIPQTAGLAMELVYGTKLLNASEKAGSLPRPVLDFNRGFLNGWVHETENWGSSELVAVVAAKVESREKTGKGFPAEQVVLTEANILDLTNLTRNGTLDWRAPVSKTDSQQWILMAFYQRYSNERACDTAPNPSSWIGNGSWMVDHFSAAGAKKATDFWDQHILDDKDISQLVDKVGSYSWEDSMEMMASLWWTPDFLTRFEKSRGYSAVKYLPLFFQAKNLWNSYGTPYSTSFMLSGQAADGGKYAEDYRLTLNEGYQDFLRHYQQWASARGLAHSAQPAYNMPLDMSSTIPLLGAPELESLGFGESIDSYLQFTGPAHLSGRNSISTEIGAERGGAYAETVPVLLKLFRDSFAAGVNTLVVHGFPYGGPYTGTTWPGYTPFQYEFSEMWGPRQPAWRHFNDTLLYAARNCEFLKTGVPKVDIAFYSWKQPFTSATVFPGSAELTAAGYTYEYLGPENLASAPASVTDSVLAKDGPAYKALVLYQQTRITPLASAELLKFAEQGLPILIVGSAPNITIGSVGQEIVSKNMANLVSGGFPNVRIVPPAMFSPERLQEAGIVPRTVPGVVDGPTNATSQLFTQWRSDPKNRLELVYLLNRGLKATFDISFAVGENAVPFVLDAWTGEQTRLLTYLRTREGISTRISLSQQQSAILAFQTPNAGEETDIPLYVVSRSTNIGRLKVNSRGQIEGLISDTDEATVLLSNNNQVDIPSIVPISGSAPAPLPSVKLGPWKLALDEYAGPAKLSTSSVLTNMTANSIASPLKTLVPWTQIPAIQHSSGVGTYRTTFSLPPAANPNITSNGTSMAYTLHFSGRVINTMRVRVNGATVLAIDPSAPDEGREITDLVKGDGTDELAVEVSSTLFNAVKARAGDVKSIGIGIHIPKDYVQVGWKDFGLLGEVTVQSWRKVILE</sequence>
<dbReference type="SUPFAM" id="SSF49785">
    <property type="entry name" value="Galactose-binding domain-like"/>
    <property type="match status" value="1"/>
</dbReference>
<gene>
    <name evidence="2" type="ORF">B0T19DRAFT_466605</name>
</gene>
<evidence type="ECO:0008006" key="4">
    <source>
        <dbReference type="Google" id="ProtNLM"/>
    </source>
</evidence>
<keyword evidence="1" id="KW-0732">Signal</keyword>
<evidence type="ECO:0000313" key="2">
    <source>
        <dbReference type="EMBL" id="KAK3321282.1"/>
    </source>
</evidence>
<keyword evidence="3" id="KW-1185">Reference proteome</keyword>
<evidence type="ECO:0000256" key="1">
    <source>
        <dbReference type="SAM" id="SignalP"/>
    </source>
</evidence>
<name>A0AAE0IAU6_9PEZI</name>
<comment type="caution">
    <text evidence="2">The sequence shown here is derived from an EMBL/GenBank/DDBJ whole genome shotgun (WGS) entry which is preliminary data.</text>
</comment>
<dbReference type="Gene3D" id="2.60.120.260">
    <property type="entry name" value="Galactose-binding domain-like"/>
    <property type="match status" value="1"/>
</dbReference>
<feature type="chain" id="PRO_5041919481" description="Secreted protein" evidence="1">
    <location>
        <begin position="25"/>
        <end position="1044"/>
    </location>
</feature>
<proteinExistence type="predicted"/>
<feature type="signal peptide" evidence="1">
    <location>
        <begin position="1"/>
        <end position="24"/>
    </location>
</feature>
<reference evidence="2" key="1">
    <citation type="journal article" date="2023" name="Mol. Phylogenet. Evol.">
        <title>Genome-scale phylogeny and comparative genomics of the fungal order Sordariales.</title>
        <authorList>
            <person name="Hensen N."/>
            <person name="Bonometti L."/>
            <person name="Westerberg I."/>
            <person name="Brannstrom I.O."/>
            <person name="Guillou S."/>
            <person name="Cros-Aarteil S."/>
            <person name="Calhoun S."/>
            <person name="Haridas S."/>
            <person name="Kuo A."/>
            <person name="Mondo S."/>
            <person name="Pangilinan J."/>
            <person name="Riley R."/>
            <person name="LaButti K."/>
            <person name="Andreopoulos B."/>
            <person name="Lipzen A."/>
            <person name="Chen C."/>
            <person name="Yan M."/>
            <person name="Daum C."/>
            <person name="Ng V."/>
            <person name="Clum A."/>
            <person name="Steindorff A."/>
            <person name="Ohm R.A."/>
            <person name="Martin F."/>
            <person name="Silar P."/>
            <person name="Natvig D.O."/>
            <person name="Lalanne C."/>
            <person name="Gautier V."/>
            <person name="Ament-Velasquez S.L."/>
            <person name="Kruys A."/>
            <person name="Hutchinson M.I."/>
            <person name="Powell A.J."/>
            <person name="Barry K."/>
            <person name="Miller A.N."/>
            <person name="Grigoriev I.V."/>
            <person name="Debuchy R."/>
            <person name="Gladieux P."/>
            <person name="Hiltunen Thoren M."/>
            <person name="Johannesson H."/>
        </authorList>
    </citation>
    <scope>NUCLEOTIDE SEQUENCE</scope>
    <source>
        <strain evidence="2">SMH4131-1</strain>
    </source>
</reference>
<dbReference type="Proteomes" id="UP001286456">
    <property type="component" value="Unassembled WGS sequence"/>
</dbReference>
<dbReference type="AlphaFoldDB" id="A0AAE0IAU6"/>
<reference evidence="2" key="2">
    <citation type="submission" date="2023-06" db="EMBL/GenBank/DDBJ databases">
        <authorList>
            <consortium name="Lawrence Berkeley National Laboratory"/>
            <person name="Haridas S."/>
            <person name="Hensen N."/>
            <person name="Bonometti L."/>
            <person name="Westerberg I."/>
            <person name="Brannstrom I.O."/>
            <person name="Guillou S."/>
            <person name="Cros-Aarteil S."/>
            <person name="Calhoun S."/>
            <person name="Kuo A."/>
            <person name="Mondo S."/>
            <person name="Pangilinan J."/>
            <person name="Riley R."/>
            <person name="Labutti K."/>
            <person name="Andreopoulos B."/>
            <person name="Lipzen A."/>
            <person name="Chen C."/>
            <person name="Yanf M."/>
            <person name="Daum C."/>
            <person name="Ng V."/>
            <person name="Clum A."/>
            <person name="Steindorff A."/>
            <person name="Ohm R."/>
            <person name="Martin F."/>
            <person name="Silar P."/>
            <person name="Natvig D."/>
            <person name="Lalanne C."/>
            <person name="Gautier V."/>
            <person name="Ament-Velasquez S.L."/>
            <person name="Kruys A."/>
            <person name="Hutchinson M.I."/>
            <person name="Powell A.J."/>
            <person name="Barry K."/>
            <person name="Miller A.N."/>
            <person name="Grigoriev I.V."/>
            <person name="Debuchy R."/>
            <person name="Gladieux P."/>
            <person name="Thoren M.H."/>
            <person name="Johannesson H."/>
        </authorList>
    </citation>
    <scope>NUCLEOTIDE SEQUENCE</scope>
    <source>
        <strain evidence="2">SMH4131-1</strain>
    </source>
</reference>
<dbReference type="PANTHER" id="PTHR36848:SF2">
    <property type="entry name" value="SECRETED PROTEIN"/>
    <property type="match status" value="1"/>
</dbReference>
<dbReference type="PANTHER" id="PTHR36848">
    <property type="entry name" value="DNA-BINDING PROTEIN (PUTATIVE SECRETED PROTEIN)-RELATED"/>
    <property type="match status" value="1"/>
</dbReference>
<accession>A0AAE0IAU6</accession>
<organism evidence="2 3">
    <name type="scientific">Cercophora scortea</name>
    <dbReference type="NCBI Taxonomy" id="314031"/>
    <lineage>
        <taxon>Eukaryota</taxon>
        <taxon>Fungi</taxon>
        <taxon>Dikarya</taxon>
        <taxon>Ascomycota</taxon>
        <taxon>Pezizomycotina</taxon>
        <taxon>Sordariomycetes</taxon>
        <taxon>Sordariomycetidae</taxon>
        <taxon>Sordariales</taxon>
        <taxon>Lasiosphaeriaceae</taxon>
        <taxon>Cercophora</taxon>
    </lineage>
</organism>
<dbReference type="Pfam" id="PF17132">
    <property type="entry name" value="Glyco_hydro_106"/>
    <property type="match status" value="1"/>
</dbReference>
<dbReference type="InterPro" id="IPR053161">
    <property type="entry name" value="Ulvan_degrading_GH"/>
</dbReference>
<protein>
    <recommendedName>
        <fullName evidence="4">Secreted protein</fullName>
    </recommendedName>
</protein>
<dbReference type="EMBL" id="JAUEPO010000005">
    <property type="protein sequence ID" value="KAK3321282.1"/>
    <property type="molecule type" value="Genomic_DNA"/>
</dbReference>
<dbReference type="InterPro" id="IPR008979">
    <property type="entry name" value="Galactose-bd-like_sf"/>
</dbReference>
<evidence type="ECO:0000313" key="3">
    <source>
        <dbReference type="Proteomes" id="UP001286456"/>
    </source>
</evidence>